<dbReference type="Proteomes" id="UP000183788">
    <property type="component" value="Unassembled WGS sequence"/>
</dbReference>
<dbReference type="EMBL" id="FPIZ01000020">
    <property type="protein sequence ID" value="SFW82043.1"/>
    <property type="molecule type" value="Genomic_DNA"/>
</dbReference>
<dbReference type="STRING" id="1004.SAMN05661012_05186"/>
<dbReference type="RefSeq" id="WP_072364205.1">
    <property type="nucleotide sequence ID" value="NZ_CP139972.1"/>
</dbReference>
<keyword evidence="4" id="KW-1185">Reference proteome</keyword>
<proteinExistence type="predicted"/>
<dbReference type="EMBL" id="CP140154">
    <property type="protein sequence ID" value="WQG90764.1"/>
    <property type="molecule type" value="Genomic_DNA"/>
</dbReference>
<organism evidence="1 3">
    <name type="scientific">Chitinophaga sancti</name>
    <dbReference type="NCBI Taxonomy" id="1004"/>
    <lineage>
        <taxon>Bacteria</taxon>
        <taxon>Pseudomonadati</taxon>
        <taxon>Bacteroidota</taxon>
        <taxon>Chitinophagia</taxon>
        <taxon>Chitinophagales</taxon>
        <taxon>Chitinophagaceae</taxon>
        <taxon>Chitinophaga</taxon>
    </lineage>
</organism>
<dbReference type="Proteomes" id="UP001326715">
    <property type="component" value="Chromosome"/>
</dbReference>
<gene>
    <name evidence="1" type="ORF">SAMN05661012_05186</name>
    <name evidence="2" type="ORF">SR876_04590</name>
</gene>
<accession>A0A1K1SCF6</accession>
<evidence type="ECO:0000313" key="2">
    <source>
        <dbReference type="EMBL" id="WQG90764.1"/>
    </source>
</evidence>
<sequence length="196" mass="22400">MKKVPIVTLLFIVICSSLALGQGKLVKEYAYTSLTQWGEPMPMTVYYIIDSANTILHHQKTYYRLTIATDTSGYTGYIALNLKKRKIEFISKYYNDKNYDSLTHRMKVGIPIFQFKTAHTPKIYYAGFLGDLIKVHSKEMLDEHGSKCYKMELDQFGPIPSENIVVGSLIFCDLSVYPEYINFIDPFAGSVKCMAK</sequence>
<evidence type="ECO:0000313" key="4">
    <source>
        <dbReference type="Proteomes" id="UP001326715"/>
    </source>
</evidence>
<evidence type="ECO:0000313" key="1">
    <source>
        <dbReference type="EMBL" id="SFW82043.1"/>
    </source>
</evidence>
<protein>
    <submittedName>
        <fullName evidence="1">Uncharacterized protein</fullName>
    </submittedName>
</protein>
<reference evidence="1 3" key="1">
    <citation type="submission" date="2016-11" db="EMBL/GenBank/DDBJ databases">
        <authorList>
            <person name="Jaros S."/>
            <person name="Januszkiewicz K."/>
            <person name="Wedrychowicz H."/>
        </authorList>
    </citation>
    <scope>NUCLEOTIDE SEQUENCE [LARGE SCALE GENOMIC DNA]</scope>
    <source>
        <strain evidence="1 3">DSM 784</strain>
    </source>
</reference>
<reference evidence="2 4" key="2">
    <citation type="submission" date="2023-11" db="EMBL/GenBank/DDBJ databases">
        <title>MicrobeMod: A computational toolkit for identifying prokaryotic methylation and restriction-modification with nanopore sequencing.</title>
        <authorList>
            <person name="Crits-Christoph A."/>
            <person name="Kang S.C."/>
            <person name="Lee H."/>
            <person name="Ostrov N."/>
        </authorList>
    </citation>
    <scope>NUCLEOTIDE SEQUENCE [LARGE SCALE GENOMIC DNA]</scope>
    <source>
        <strain evidence="2 4">ATCC 23090</strain>
    </source>
</reference>
<name>A0A1K1SCF6_9BACT</name>
<evidence type="ECO:0000313" key="3">
    <source>
        <dbReference type="Proteomes" id="UP000183788"/>
    </source>
</evidence>
<dbReference type="AlphaFoldDB" id="A0A1K1SCF6"/>